<feature type="transmembrane region" description="Helical" evidence="1">
    <location>
        <begin position="31"/>
        <end position="49"/>
    </location>
</feature>
<feature type="transmembrane region" description="Helical" evidence="1">
    <location>
        <begin position="70"/>
        <end position="91"/>
    </location>
</feature>
<evidence type="ECO:0008006" key="3">
    <source>
        <dbReference type="Google" id="ProtNLM"/>
    </source>
</evidence>
<proteinExistence type="predicted"/>
<keyword evidence="1" id="KW-1133">Transmembrane helix</keyword>
<accession>A0AB39C9Y0</accession>
<keyword evidence="1" id="KW-0472">Membrane</keyword>
<keyword evidence="1" id="KW-0812">Transmembrane</keyword>
<organism evidence="2">
    <name type="scientific">Aliivibrio phage vB_Alvi_H905</name>
    <dbReference type="NCBI Taxonomy" id="3234039"/>
    <lineage>
        <taxon>Viruses</taxon>
    </lineage>
</organism>
<gene>
    <name evidence="2" type="ORF">H905_00042</name>
</gene>
<reference evidence="2" key="1">
    <citation type="journal article" date="2024" name="Genome Announc.">
        <title>Genome sequence of H905.</title>
        <authorList>
            <person name="Whistler C."/>
            <person name="Calawa J."/>
        </authorList>
    </citation>
    <scope>NUCLEOTIDE SEQUENCE</scope>
</reference>
<name>A0AB39C9Y0_9VIRU</name>
<reference evidence="2" key="2">
    <citation type="submission" date="2024-07" db="EMBL/GenBank/DDBJ databases">
        <authorList>
            <person name="Foxall R."/>
        </authorList>
    </citation>
    <scope>NUCLEOTIDE SEQUENCE</scope>
</reference>
<dbReference type="EMBL" id="PP986400">
    <property type="protein sequence ID" value="XDJ03460.1"/>
    <property type="molecule type" value="Genomic_DNA"/>
</dbReference>
<evidence type="ECO:0000313" key="2">
    <source>
        <dbReference type="EMBL" id="XDJ03460.1"/>
    </source>
</evidence>
<evidence type="ECO:0000256" key="1">
    <source>
        <dbReference type="SAM" id="Phobius"/>
    </source>
</evidence>
<protein>
    <recommendedName>
        <fullName evidence="3">Holin</fullName>
    </recommendedName>
</protein>
<sequence length="117" mass="12985">MKSQMIGLLLHSILLGLCLLGGVGVEVAENLFSSGVVILSLLWWLTFCVSHSNDEVWKKRAPDSKVSLRFVIRLLIGLQVLSCFGFGWFWVGGLHFVTTLVMTGRQMQARSNECESA</sequence>